<protein>
    <recommendedName>
        <fullName evidence="3">Lipoprotein</fullName>
    </recommendedName>
</protein>
<gene>
    <name evidence="1" type="ORF">H9756_01770</name>
</gene>
<reference evidence="1" key="2">
    <citation type="submission" date="2021-04" db="EMBL/GenBank/DDBJ databases">
        <authorList>
            <person name="Gilroy R."/>
        </authorList>
    </citation>
    <scope>NUCLEOTIDE SEQUENCE</scope>
    <source>
        <strain evidence="1">CHK165-2605</strain>
    </source>
</reference>
<dbReference type="Proteomes" id="UP000823895">
    <property type="component" value="Unassembled WGS sequence"/>
</dbReference>
<accession>A0A9D2P319</accession>
<evidence type="ECO:0000313" key="2">
    <source>
        <dbReference type="Proteomes" id="UP000823895"/>
    </source>
</evidence>
<sequence>MKRWISCIITGVLICCSLAGCSGDNKKNDSSEDSVKPLVIDSESYGSLYESLPDSDVSYTDEEIDDITEGINDWAGSTLLVDSSLDKKTRDLIDQGLYESIVSEDDLEKVKSDRESFYADDAEVTINQTKTAVASATVTRYNNKDLGRVRCETRISGTRNGEDFTRSYQMILVISYKDGVTAVYEIGKIEWEELSDNN</sequence>
<dbReference type="PROSITE" id="PS51257">
    <property type="entry name" value="PROKAR_LIPOPROTEIN"/>
    <property type="match status" value="1"/>
</dbReference>
<comment type="caution">
    <text evidence="1">The sequence shown here is derived from an EMBL/GenBank/DDBJ whole genome shotgun (WGS) entry which is preliminary data.</text>
</comment>
<proteinExistence type="predicted"/>
<evidence type="ECO:0008006" key="3">
    <source>
        <dbReference type="Google" id="ProtNLM"/>
    </source>
</evidence>
<organism evidence="1 2">
    <name type="scientific">Candidatus Mediterraneibacter gallistercoris</name>
    <dbReference type="NCBI Taxonomy" id="2838671"/>
    <lineage>
        <taxon>Bacteria</taxon>
        <taxon>Bacillati</taxon>
        <taxon>Bacillota</taxon>
        <taxon>Clostridia</taxon>
        <taxon>Lachnospirales</taxon>
        <taxon>Lachnospiraceae</taxon>
        <taxon>Mediterraneibacter</taxon>
    </lineage>
</organism>
<name>A0A9D2P319_9FIRM</name>
<reference evidence="1" key="1">
    <citation type="journal article" date="2021" name="PeerJ">
        <title>Extensive microbial diversity within the chicken gut microbiome revealed by metagenomics and culture.</title>
        <authorList>
            <person name="Gilroy R."/>
            <person name="Ravi A."/>
            <person name="Getino M."/>
            <person name="Pursley I."/>
            <person name="Horton D.L."/>
            <person name="Alikhan N.F."/>
            <person name="Baker D."/>
            <person name="Gharbi K."/>
            <person name="Hall N."/>
            <person name="Watson M."/>
            <person name="Adriaenssens E.M."/>
            <person name="Foster-Nyarko E."/>
            <person name="Jarju S."/>
            <person name="Secka A."/>
            <person name="Antonio M."/>
            <person name="Oren A."/>
            <person name="Chaudhuri R.R."/>
            <person name="La Ragione R."/>
            <person name="Hildebrand F."/>
            <person name="Pallen M.J."/>
        </authorList>
    </citation>
    <scope>NUCLEOTIDE SEQUENCE</scope>
    <source>
        <strain evidence="1">CHK165-2605</strain>
    </source>
</reference>
<dbReference type="AlphaFoldDB" id="A0A9D2P319"/>
<evidence type="ECO:0000313" key="1">
    <source>
        <dbReference type="EMBL" id="HJC42401.1"/>
    </source>
</evidence>
<dbReference type="EMBL" id="DWWI01000039">
    <property type="protein sequence ID" value="HJC42401.1"/>
    <property type="molecule type" value="Genomic_DNA"/>
</dbReference>